<accession>A0A2C9VN10</accession>
<proteinExistence type="predicted"/>
<dbReference type="AlphaFoldDB" id="A0A2C9VN10"/>
<gene>
    <name evidence="2" type="ORF">MANES_06G046900</name>
</gene>
<feature type="region of interest" description="Disordered" evidence="1">
    <location>
        <begin position="68"/>
        <end position="125"/>
    </location>
</feature>
<feature type="compositionally biased region" description="Polar residues" evidence="1">
    <location>
        <begin position="12"/>
        <end position="35"/>
    </location>
</feature>
<evidence type="ECO:0000313" key="2">
    <source>
        <dbReference type="EMBL" id="OAY47028.1"/>
    </source>
</evidence>
<feature type="compositionally biased region" description="Basic and acidic residues" evidence="1">
    <location>
        <begin position="113"/>
        <end position="125"/>
    </location>
</feature>
<feature type="compositionally biased region" description="Polar residues" evidence="1">
    <location>
        <begin position="68"/>
        <end position="80"/>
    </location>
</feature>
<evidence type="ECO:0000256" key="1">
    <source>
        <dbReference type="SAM" id="MobiDB-lite"/>
    </source>
</evidence>
<sequence>MNHAHIEPTVEPESQISTQTRIESSPSQEFSGIPTSPSLALPQLIPGLQMLVKLSMTIRVEDKIQVKTSNSNPKTTQESNILIGKEENERVQTTKHAQPIPGSRPKSPTEIQGEGHDIAMEPQEEGKFALQLELSIDSHHPRQQSVEKKI</sequence>
<feature type="region of interest" description="Disordered" evidence="1">
    <location>
        <begin position="1"/>
        <end position="35"/>
    </location>
</feature>
<name>A0A2C9VN10_MANES</name>
<protein>
    <submittedName>
        <fullName evidence="2">Uncharacterized protein</fullName>
    </submittedName>
</protein>
<reference evidence="2" key="1">
    <citation type="submission" date="2016-02" db="EMBL/GenBank/DDBJ databases">
        <title>WGS assembly of Manihot esculenta.</title>
        <authorList>
            <person name="Bredeson J.V."/>
            <person name="Prochnik S.E."/>
            <person name="Lyons J.B."/>
            <person name="Schmutz J."/>
            <person name="Grimwood J."/>
            <person name="Vrebalov J."/>
            <person name="Bart R.S."/>
            <person name="Amuge T."/>
            <person name="Ferguson M.E."/>
            <person name="Green R."/>
            <person name="Putnam N."/>
            <person name="Stites J."/>
            <person name="Rounsley S."/>
            <person name="Rokhsar D.S."/>
        </authorList>
    </citation>
    <scope>NUCLEOTIDE SEQUENCE [LARGE SCALE GENOMIC DNA]</scope>
    <source>
        <tissue evidence="2">Leaf</tissue>
    </source>
</reference>
<dbReference type="EMBL" id="CM004392">
    <property type="protein sequence ID" value="OAY47028.1"/>
    <property type="molecule type" value="Genomic_DNA"/>
</dbReference>
<organism evidence="2">
    <name type="scientific">Manihot esculenta</name>
    <name type="common">Cassava</name>
    <name type="synonym">Jatropha manihot</name>
    <dbReference type="NCBI Taxonomy" id="3983"/>
    <lineage>
        <taxon>Eukaryota</taxon>
        <taxon>Viridiplantae</taxon>
        <taxon>Streptophyta</taxon>
        <taxon>Embryophyta</taxon>
        <taxon>Tracheophyta</taxon>
        <taxon>Spermatophyta</taxon>
        <taxon>Magnoliopsida</taxon>
        <taxon>eudicotyledons</taxon>
        <taxon>Gunneridae</taxon>
        <taxon>Pentapetalae</taxon>
        <taxon>rosids</taxon>
        <taxon>fabids</taxon>
        <taxon>Malpighiales</taxon>
        <taxon>Euphorbiaceae</taxon>
        <taxon>Crotonoideae</taxon>
        <taxon>Manihoteae</taxon>
        <taxon>Manihot</taxon>
    </lineage>
</organism>